<keyword evidence="6" id="KW-0812">Transmembrane</keyword>
<dbReference type="OrthoDB" id="16520at2759"/>
<dbReference type="InterPro" id="IPR001375">
    <property type="entry name" value="Peptidase_S9_cat"/>
</dbReference>
<name>A0A3B3XF56_9TELE</name>
<dbReference type="PANTHER" id="PTHR11731:SF204">
    <property type="entry name" value="DIPEPTIDYL PEPTIDASE 4"/>
    <property type="match status" value="1"/>
</dbReference>
<dbReference type="GeneID" id="106909706"/>
<dbReference type="PROSITE" id="PS00708">
    <property type="entry name" value="PRO_ENDOPEP_SER"/>
    <property type="match status" value="1"/>
</dbReference>
<dbReference type="CTD" id="2191"/>
<keyword evidence="3" id="KW-0645">Protease</keyword>
<evidence type="ECO:0000256" key="2">
    <source>
        <dbReference type="ARBA" id="ARBA00004485"/>
    </source>
</evidence>
<evidence type="ECO:0000313" key="10">
    <source>
        <dbReference type="Ensembl" id="ENSPMEP00000013711.1"/>
    </source>
</evidence>
<dbReference type="GO" id="GO:0004252">
    <property type="term" value="F:serine-type endopeptidase activity"/>
    <property type="evidence" value="ECO:0007669"/>
    <property type="project" value="InterPro"/>
</dbReference>
<dbReference type="InterPro" id="IPR040522">
    <property type="entry name" value="DPPIV_rep"/>
</dbReference>
<dbReference type="InterPro" id="IPR050278">
    <property type="entry name" value="Serine_Prot_S9B/DPPIV"/>
</dbReference>
<dbReference type="Pfam" id="PF00326">
    <property type="entry name" value="Peptidase_S9"/>
    <property type="match status" value="1"/>
</dbReference>
<feature type="domain" description="Peptidase S9 prolyl oligopeptidase catalytic" evidence="7">
    <location>
        <begin position="546"/>
        <end position="745"/>
    </location>
</feature>
<evidence type="ECO:0000256" key="5">
    <source>
        <dbReference type="ARBA" id="ARBA00023180"/>
    </source>
</evidence>
<dbReference type="SUPFAM" id="SSF82171">
    <property type="entry name" value="DPP6 N-terminal domain-like"/>
    <property type="match status" value="1"/>
</dbReference>
<dbReference type="GO" id="GO:0006508">
    <property type="term" value="P:proteolysis"/>
    <property type="evidence" value="ECO:0007669"/>
    <property type="project" value="UniProtKB-KW"/>
</dbReference>
<reference evidence="10" key="2">
    <citation type="submission" date="2025-09" db="UniProtKB">
        <authorList>
            <consortium name="Ensembl"/>
        </authorList>
    </citation>
    <scope>IDENTIFICATION</scope>
</reference>
<keyword evidence="6" id="KW-0472">Membrane</keyword>
<evidence type="ECO:0000259" key="9">
    <source>
        <dbReference type="Pfam" id="PF18811"/>
    </source>
</evidence>
<feature type="transmembrane region" description="Helical" evidence="6">
    <location>
        <begin position="7"/>
        <end position="28"/>
    </location>
</feature>
<dbReference type="GO" id="GO:0008239">
    <property type="term" value="F:dipeptidyl-peptidase activity"/>
    <property type="evidence" value="ECO:0007669"/>
    <property type="project" value="TreeGrafter"/>
</dbReference>
<dbReference type="Pfam" id="PF00930">
    <property type="entry name" value="DPPIV_N"/>
    <property type="match status" value="1"/>
</dbReference>
<evidence type="ECO:0000313" key="11">
    <source>
        <dbReference type="Proteomes" id="UP000261480"/>
    </source>
</evidence>
<dbReference type="Proteomes" id="UP000261480">
    <property type="component" value="Unplaced"/>
</dbReference>
<keyword evidence="5" id="KW-0325">Glycoprotein</keyword>
<dbReference type="FunFam" id="3.40.50.1820:FF:000003">
    <property type="entry name" value="Dipeptidyl peptidase 4"/>
    <property type="match status" value="1"/>
</dbReference>
<dbReference type="Gene3D" id="3.40.50.1820">
    <property type="entry name" value="alpha/beta hydrolase"/>
    <property type="match status" value="1"/>
</dbReference>
<dbReference type="Gene3D" id="2.140.10.30">
    <property type="entry name" value="Dipeptidylpeptidase IV, N-terminal domain"/>
    <property type="match status" value="1"/>
</dbReference>
<evidence type="ECO:0000256" key="1">
    <source>
        <dbReference type="ARBA" id="ARBA00004341"/>
    </source>
</evidence>
<reference evidence="10" key="1">
    <citation type="submission" date="2025-08" db="UniProtKB">
        <authorList>
            <consortium name="Ensembl"/>
        </authorList>
    </citation>
    <scope>IDENTIFICATION</scope>
</reference>
<dbReference type="InterPro" id="IPR029058">
    <property type="entry name" value="AB_hydrolase_fold"/>
</dbReference>
<dbReference type="PANTHER" id="PTHR11731">
    <property type="entry name" value="PROTEASE FAMILY S9B,C DIPEPTIDYL-PEPTIDASE IV-RELATED"/>
    <property type="match status" value="1"/>
</dbReference>
<dbReference type="InterPro" id="IPR002469">
    <property type="entry name" value="Peptidase_S9B_N"/>
</dbReference>
<dbReference type="Ensembl" id="ENSPMET00000021482.1">
    <property type="protein sequence ID" value="ENSPMEP00000013711.1"/>
    <property type="gene ID" value="ENSPMEG00000016059.1"/>
</dbReference>
<dbReference type="AlphaFoldDB" id="A0A3B3XF56"/>
<organism evidence="10 11">
    <name type="scientific">Poecilia mexicana</name>
    <dbReference type="NCBI Taxonomy" id="48701"/>
    <lineage>
        <taxon>Eukaryota</taxon>
        <taxon>Metazoa</taxon>
        <taxon>Chordata</taxon>
        <taxon>Craniata</taxon>
        <taxon>Vertebrata</taxon>
        <taxon>Euteleostomi</taxon>
        <taxon>Actinopterygii</taxon>
        <taxon>Neopterygii</taxon>
        <taxon>Teleostei</taxon>
        <taxon>Neoteleostei</taxon>
        <taxon>Acanthomorphata</taxon>
        <taxon>Ovalentaria</taxon>
        <taxon>Atherinomorphae</taxon>
        <taxon>Cyprinodontiformes</taxon>
        <taxon>Poeciliidae</taxon>
        <taxon>Poeciliinae</taxon>
        <taxon>Poecilia</taxon>
    </lineage>
</organism>
<dbReference type="Pfam" id="PF18811">
    <property type="entry name" value="DPPIV_rep"/>
    <property type="match status" value="1"/>
</dbReference>
<keyword evidence="4" id="KW-0378">Hydrolase</keyword>
<feature type="domain" description="Dipeptidylpeptidase IV N-terminal" evidence="8">
    <location>
        <begin position="102"/>
        <end position="460"/>
    </location>
</feature>
<keyword evidence="6" id="KW-1133">Transmembrane helix</keyword>
<keyword evidence="11" id="KW-1185">Reference proteome</keyword>
<protein>
    <submittedName>
        <fullName evidence="10">Uncharacterized protein</fullName>
    </submittedName>
</protein>
<proteinExistence type="predicted"/>
<dbReference type="RefSeq" id="XP_014831631.1">
    <property type="nucleotide sequence ID" value="XM_014976145.1"/>
</dbReference>
<dbReference type="SUPFAM" id="SSF53474">
    <property type="entry name" value="alpha/beta-Hydrolases"/>
    <property type="match status" value="1"/>
</dbReference>
<evidence type="ECO:0000256" key="4">
    <source>
        <dbReference type="ARBA" id="ARBA00022801"/>
    </source>
</evidence>
<feature type="domain" description="Dipeptidyl peptidase 4 low complexity region" evidence="9">
    <location>
        <begin position="34"/>
        <end position="53"/>
    </location>
</feature>
<evidence type="ECO:0000256" key="3">
    <source>
        <dbReference type="ARBA" id="ARBA00022670"/>
    </source>
</evidence>
<accession>A0A3B3XF56</accession>
<comment type="subcellular location">
    <subcellularLocation>
        <location evidence="1">Cell projection</location>
        <location evidence="1">Invadopodium membrane</location>
        <topology evidence="1">Single-pass type II membrane protein</topology>
    </subcellularLocation>
    <subcellularLocation>
        <location evidence="2">Cell projection</location>
        <location evidence="2">Lamellipodium membrane</location>
        <topology evidence="2">Single-pass type II membrane protein</topology>
    </subcellularLocation>
</comment>
<evidence type="ECO:0000259" key="8">
    <source>
        <dbReference type="Pfam" id="PF00930"/>
    </source>
</evidence>
<sequence length="749" mass="85365">MGFSNRVILGVIGAAVVITLITIPAVYYSRSGATKRPFTLQDYFNDTIRKKSYNLYWMSDKEYLHKERDGNVYLHNAETKDKYLYLSNATFKKVDATDYWLSGDHKYTAFESNYTKNFRHSYSASYSIYDMTQSTFVTPASLPRMVQYFSFAPEGNQYAYVSNFNIFLNSNVTAEPVQLTHDGKKNEILNGIPDWVYEEEIFASNGAIWWSSTGKFLAFAQFNDTDVQKVEFPWYGSEQYPITVAIPYPKAGSNLTKVKLFVVDTANPTLHSQLAPPASMAGSDHILCSVTWATDERVAVQWLTRKQNHVVVAIYDFDGSSWREKEKFEQTSKTGWIGHYMPLPIFFAKDKLSFYKVMSDTQGYKHIHYIKNGKATPITSGKWEVIYISKLTKDAIYFVSNQHERNPVKRNLYKIMLGSSPSTPMCLTCGLHEDRCQYNSAYLSYDASFYRMDCYGPGLPLYTLMDNRGSGAGTELSILEDNKELENLLTEFQMPTMKYGTVKIAGFDMWYQMMLPPDFQKSKKYPLLIDVYAGPCSQSVSYQNKLNWGTYLSSSLGIIVASVDGRGSGYQGDEIMHAIYRQLGTFEVEDQMSAVRKFINMGFIDKDRIAIWGWSYGGYVASMALGAGTGLFKCGIAVAPVAKWDYYDAVYTERYMGKPSENSDSYKNSTVISRAKNFKKVSYLLIHGTADDNVHFQQAAQISKALVEELVDFEAMWYTDKDHSLRGQALHHTYILMSHFLQKCFLNPE</sequence>
<evidence type="ECO:0000256" key="6">
    <source>
        <dbReference type="SAM" id="Phobius"/>
    </source>
</evidence>
<evidence type="ECO:0000259" key="7">
    <source>
        <dbReference type="Pfam" id="PF00326"/>
    </source>
</evidence>
<dbReference type="GO" id="GO:0031258">
    <property type="term" value="C:lamellipodium membrane"/>
    <property type="evidence" value="ECO:0007669"/>
    <property type="project" value="UniProtKB-SubCell"/>
</dbReference>
<dbReference type="InterPro" id="IPR002471">
    <property type="entry name" value="Pept_S9_AS"/>
</dbReference>
<dbReference type="KEGG" id="pmei:106909706"/>